<evidence type="ECO:0000313" key="1">
    <source>
        <dbReference type="EnsemblPlants" id="AET3Gv20592500.1"/>
    </source>
</evidence>
<reference evidence="2" key="2">
    <citation type="journal article" date="2017" name="Nat. Plants">
        <title>The Aegilops tauschii genome reveals multiple impacts of transposons.</title>
        <authorList>
            <person name="Zhao G."/>
            <person name="Zou C."/>
            <person name="Li K."/>
            <person name="Wang K."/>
            <person name="Li T."/>
            <person name="Gao L."/>
            <person name="Zhang X."/>
            <person name="Wang H."/>
            <person name="Yang Z."/>
            <person name="Liu X."/>
            <person name="Jiang W."/>
            <person name="Mao L."/>
            <person name="Kong X."/>
            <person name="Jiao Y."/>
            <person name="Jia J."/>
        </authorList>
    </citation>
    <scope>NUCLEOTIDE SEQUENCE [LARGE SCALE GENOMIC DNA]</scope>
    <source>
        <strain evidence="2">cv. AL8/78</strain>
    </source>
</reference>
<reference evidence="1" key="5">
    <citation type="journal article" date="2021" name="G3 (Bethesda)">
        <title>Aegilops tauschii genome assembly Aet v5.0 features greater sequence contiguity and improved annotation.</title>
        <authorList>
            <person name="Wang L."/>
            <person name="Zhu T."/>
            <person name="Rodriguez J.C."/>
            <person name="Deal K.R."/>
            <person name="Dubcovsky J."/>
            <person name="McGuire P.E."/>
            <person name="Lux T."/>
            <person name="Spannagl M."/>
            <person name="Mayer K.F.X."/>
            <person name="Baldrich P."/>
            <person name="Meyers B.C."/>
            <person name="Huo N."/>
            <person name="Gu Y.Q."/>
            <person name="Zhou H."/>
            <person name="Devos K.M."/>
            <person name="Bennetzen J.L."/>
            <person name="Unver T."/>
            <person name="Budak H."/>
            <person name="Gulick P.J."/>
            <person name="Galiba G."/>
            <person name="Kalapos B."/>
            <person name="Nelson D.R."/>
            <person name="Li P."/>
            <person name="You F.M."/>
            <person name="Luo M.C."/>
            <person name="Dvorak J."/>
        </authorList>
    </citation>
    <scope>NUCLEOTIDE SEQUENCE [LARGE SCALE GENOMIC DNA]</scope>
    <source>
        <strain evidence="1">cv. AL8/78</strain>
    </source>
</reference>
<reference evidence="1" key="3">
    <citation type="journal article" date="2017" name="Nature">
        <title>Genome sequence of the progenitor of the wheat D genome Aegilops tauschii.</title>
        <authorList>
            <person name="Luo M.C."/>
            <person name="Gu Y.Q."/>
            <person name="Puiu D."/>
            <person name="Wang H."/>
            <person name="Twardziok S.O."/>
            <person name="Deal K.R."/>
            <person name="Huo N."/>
            <person name="Zhu T."/>
            <person name="Wang L."/>
            <person name="Wang Y."/>
            <person name="McGuire P.E."/>
            <person name="Liu S."/>
            <person name="Long H."/>
            <person name="Ramasamy R.K."/>
            <person name="Rodriguez J.C."/>
            <person name="Van S.L."/>
            <person name="Yuan L."/>
            <person name="Wang Z."/>
            <person name="Xia Z."/>
            <person name="Xiao L."/>
            <person name="Anderson O.D."/>
            <person name="Ouyang S."/>
            <person name="Liang Y."/>
            <person name="Zimin A.V."/>
            <person name="Pertea G."/>
            <person name="Qi P."/>
            <person name="Bennetzen J.L."/>
            <person name="Dai X."/>
            <person name="Dawson M.W."/>
            <person name="Muller H.G."/>
            <person name="Kugler K."/>
            <person name="Rivarola-Duarte L."/>
            <person name="Spannagl M."/>
            <person name="Mayer K.F.X."/>
            <person name="Lu F.H."/>
            <person name="Bevan M.W."/>
            <person name="Leroy P."/>
            <person name="Li P."/>
            <person name="You F.M."/>
            <person name="Sun Q."/>
            <person name="Liu Z."/>
            <person name="Lyons E."/>
            <person name="Wicker T."/>
            <person name="Salzberg S.L."/>
            <person name="Devos K.M."/>
            <person name="Dvorak J."/>
        </authorList>
    </citation>
    <scope>NUCLEOTIDE SEQUENCE [LARGE SCALE GENOMIC DNA]</scope>
    <source>
        <strain evidence="1">cv. AL8/78</strain>
    </source>
</reference>
<reference evidence="1" key="4">
    <citation type="submission" date="2019-03" db="UniProtKB">
        <authorList>
            <consortium name="EnsemblPlants"/>
        </authorList>
    </citation>
    <scope>IDENTIFICATION</scope>
</reference>
<accession>A0A453F716</accession>
<dbReference type="AlphaFoldDB" id="A0A453F716"/>
<name>A0A453F716_AEGTS</name>
<keyword evidence="2" id="KW-1185">Reference proteome</keyword>
<organism evidence="1 2">
    <name type="scientific">Aegilops tauschii subsp. strangulata</name>
    <name type="common">Goatgrass</name>
    <dbReference type="NCBI Taxonomy" id="200361"/>
    <lineage>
        <taxon>Eukaryota</taxon>
        <taxon>Viridiplantae</taxon>
        <taxon>Streptophyta</taxon>
        <taxon>Embryophyta</taxon>
        <taxon>Tracheophyta</taxon>
        <taxon>Spermatophyta</taxon>
        <taxon>Magnoliopsida</taxon>
        <taxon>Liliopsida</taxon>
        <taxon>Poales</taxon>
        <taxon>Poaceae</taxon>
        <taxon>BOP clade</taxon>
        <taxon>Pooideae</taxon>
        <taxon>Triticodae</taxon>
        <taxon>Triticeae</taxon>
        <taxon>Triticinae</taxon>
        <taxon>Aegilops</taxon>
    </lineage>
</organism>
<evidence type="ECO:0000313" key="2">
    <source>
        <dbReference type="Proteomes" id="UP000015105"/>
    </source>
</evidence>
<reference evidence="2" key="1">
    <citation type="journal article" date="2014" name="Science">
        <title>Ancient hybridizations among the ancestral genomes of bread wheat.</title>
        <authorList>
            <consortium name="International Wheat Genome Sequencing Consortium,"/>
            <person name="Marcussen T."/>
            <person name="Sandve S.R."/>
            <person name="Heier L."/>
            <person name="Spannagl M."/>
            <person name="Pfeifer M."/>
            <person name="Jakobsen K.S."/>
            <person name="Wulff B.B."/>
            <person name="Steuernagel B."/>
            <person name="Mayer K.F."/>
            <person name="Olsen O.A."/>
        </authorList>
    </citation>
    <scope>NUCLEOTIDE SEQUENCE [LARGE SCALE GENOMIC DNA]</scope>
    <source>
        <strain evidence="2">cv. AL8/78</strain>
    </source>
</reference>
<dbReference type="Proteomes" id="UP000015105">
    <property type="component" value="Chromosome 3D"/>
</dbReference>
<sequence>MPRTRCETTASGHGKVPDTTCVMGNGRSATFWDGRWMDGAAPRTLAPGLYVVVWPTKRLASVQDGLHRGSWISNIKGEFTAAMIFQFCQLWVAVNHRRAVMTDSADNFRWIWTSSGGYSARTAYRTLFEGLTRIPGAERLRNSAAPLRQKFFG</sequence>
<dbReference type="Gramene" id="AET3Gv20592500.1">
    <property type="protein sequence ID" value="AET3Gv20592500.1"/>
    <property type="gene ID" value="AET3Gv20592500"/>
</dbReference>
<dbReference type="EnsemblPlants" id="AET3Gv20592500.1">
    <property type="protein sequence ID" value="AET3Gv20592500.1"/>
    <property type="gene ID" value="AET3Gv20592500"/>
</dbReference>
<protein>
    <submittedName>
        <fullName evidence="1">Uncharacterized protein</fullName>
    </submittedName>
</protein>
<proteinExistence type="predicted"/>